<proteinExistence type="predicted"/>
<accession>A0A0A9H2H6</accession>
<sequence length="35" mass="4015">MCISGMFEASHNMKMAGQNGHCQEISLYTFFFICH</sequence>
<dbReference type="AlphaFoldDB" id="A0A0A9H2H6"/>
<reference evidence="1" key="1">
    <citation type="submission" date="2014-09" db="EMBL/GenBank/DDBJ databases">
        <authorList>
            <person name="Magalhaes I.L.F."/>
            <person name="Oliveira U."/>
            <person name="Santos F.R."/>
            <person name="Vidigal T.H.D.A."/>
            <person name="Brescovit A.D."/>
            <person name="Santos A.J."/>
        </authorList>
    </citation>
    <scope>NUCLEOTIDE SEQUENCE</scope>
    <source>
        <tissue evidence="1">Shoot tissue taken approximately 20 cm above the soil surface</tissue>
    </source>
</reference>
<protein>
    <submittedName>
        <fullName evidence="1">Uncharacterized protein</fullName>
    </submittedName>
</protein>
<name>A0A0A9H2H6_ARUDO</name>
<reference evidence="1" key="2">
    <citation type="journal article" date="2015" name="Data Brief">
        <title>Shoot transcriptome of the giant reed, Arundo donax.</title>
        <authorList>
            <person name="Barrero R.A."/>
            <person name="Guerrero F.D."/>
            <person name="Moolhuijzen P."/>
            <person name="Goolsby J.A."/>
            <person name="Tidwell J."/>
            <person name="Bellgard S.E."/>
            <person name="Bellgard M.I."/>
        </authorList>
    </citation>
    <scope>NUCLEOTIDE SEQUENCE</scope>
    <source>
        <tissue evidence="1">Shoot tissue taken approximately 20 cm above the soil surface</tissue>
    </source>
</reference>
<organism evidence="1">
    <name type="scientific">Arundo donax</name>
    <name type="common">Giant reed</name>
    <name type="synonym">Donax arundinaceus</name>
    <dbReference type="NCBI Taxonomy" id="35708"/>
    <lineage>
        <taxon>Eukaryota</taxon>
        <taxon>Viridiplantae</taxon>
        <taxon>Streptophyta</taxon>
        <taxon>Embryophyta</taxon>
        <taxon>Tracheophyta</taxon>
        <taxon>Spermatophyta</taxon>
        <taxon>Magnoliopsida</taxon>
        <taxon>Liliopsida</taxon>
        <taxon>Poales</taxon>
        <taxon>Poaceae</taxon>
        <taxon>PACMAD clade</taxon>
        <taxon>Arundinoideae</taxon>
        <taxon>Arundineae</taxon>
        <taxon>Arundo</taxon>
    </lineage>
</organism>
<dbReference type="EMBL" id="GBRH01167897">
    <property type="protein sequence ID" value="JAE29999.1"/>
    <property type="molecule type" value="Transcribed_RNA"/>
</dbReference>
<evidence type="ECO:0000313" key="1">
    <source>
        <dbReference type="EMBL" id="JAE29999.1"/>
    </source>
</evidence>